<dbReference type="PRINTS" id="PR00682">
    <property type="entry name" value="IPNSYNTHASE"/>
</dbReference>
<dbReference type="InterPro" id="IPR027443">
    <property type="entry name" value="IPNS-like_sf"/>
</dbReference>
<feature type="domain" description="Non-haem dioxygenase N-terminal" evidence="2">
    <location>
        <begin position="29"/>
        <end position="135"/>
    </location>
</feature>
<evidence type="ECO:0000259" key="2">
    <source>
        <dbReference type="Pfam" id="PF14226"/>
    </source>
</evidence>
<proteinExistence type="predicted"/>
<dbReference type="Gene3D" id="2.60.120.330">
    <property type="entry name" value="B-lactam Antibiotic, Isopenicillin N Synthase, Chain"/>
    <property type="match status" value="1"/>
</dbReference>
<accession>A0A0C3S470</accession>
<evidence type="ECO:0000313" key="3">
    <source>
        <dbReference type="EMBL" id="KIP02800.1"/>
    </source>
</evidence>
<dbReference type="Pfam" id="PF03171">
    <property type="entry name" value="2OG-FeII_Oxy"/>
    <property type="match status" value="1"/>
</dbReference>
<dbReference type="OrthoDB" id="406156at2759"/>
<keyword evidence="4" id="KW-1185">Reference proteome</keyword>
<dbReference type="InterPro" id="IPR026992">
    <property type="entry name" value="DIOX_N"/>
</dbReference>
<dbReference type="PANTHER" id="PTHR47990">
    <property type="entry name" value="2-OXOGLUTARATE (2OG) AND FE(II)-DEPENDENT OXYGENASE SUPERFAMILY PROTEIN-RELATED"/>
    <property type="match status" value="1"/>
</dbReference>
<evidence type="ECO:0000313" key="4">
    <source>
        <dbReference type="Proteomes" id="UP000053257"/>
    </source>
</evidence>
<dbReference type="STRING" id="745531.A0A0C3S470"/>
<dbReference type="Proteomes" id="UP000053257">
    <property type="component" value="Unassembled WGS sequence"/>
</dbReference>
<dbReference type="HOGENOM" id="CLU_010119_10_0_1"/>
<evidence type="ECO:0008006" key="5">
    <source>
        <dbReference type="Google" id="ProtNLM"/>
    </source>
</evidence>
<gene>
    <name evidence="3" type="ORF">PHLGIDRAFT_95551</name>
</gene>
<dbReference type="SUPFAM" id="SSF51197">
    <property type="entry name" value="Clavaminate synthase-like"/>
    <property type="match status" value="1"/>
</dbReference>
<feature type="domain" description="Isopenicillin N synthase-like Fe(2+) 2OG dioxygenase" evidence="1">
    <location>
        <begin position="193"/>
        <end position="281"/>
    </location>
</feature>
<dbReference type="InterPro" id="IPR050231">
    <property type="entry name" value="Iron_ascorbate_oxido_reductase"/>
</dbReference>
<evidence type="ECO:0000259" key="1">
    <source>
        <dbReference type="Pfam" id="PF03171"/>
    </source>
</evidence>
<dbReference type="EMBL" id="KN840652">
    <property type="protein sequence ID" value="KIP02800.1"/>
    <property type="molecule type" value="Genomic_DNA"/>
</dbReference>
<name>A0A0C3S470_PHLG1</name>
<dbReference type="Pfam" id="PF14226">
    <property type="entry name" value="DIOX_N"/>
    <property type="match status" value="1"/>
</dbReference>
<dbReference type="InterPro" id="IPR044861">
    <property type="entry name" value="IPNS-like_FE2OG_OXY"/>
</dbReference>
<dbReference type="AlphaFoldDB" id="A0A0C3S470"/>
<organism evidence="3 4">
    <name type="scientific">Phlebiopsis gigantea (strain 11061_1 CR5-6)</name>
    <name type="common">White-rot fungus</name>
    <name type="synonym">Peniophora gigantea</name>
    <dbReference type="NCBI Taxonomy" id="745531"/>
    <lineage>
        <taxon>Eukaryota</taxon>
        <taxon>Fungi</taxon>
        <taxon>Dikarya</taxon>
        <taxon>Basidiomycota</taxon>
        <taxon>Agaricomycotina</taxon>
        <taxon>Agaricomycetes</taxon>
        <taxon>Polyporales</taxon>
        <taxon>Phanerochaetaceae</taxon>
        <taxon>Phlebiopsis</taxon>
    </lineage>
</organism>
<sequence length="365" mass="41518">MTVTNSVPSIPHYEPAPATSEKLDYADLSVIDLAKFTAPEGRAELAGLVREAMRTQGFFYVINHGLKREQKDRIFDVADVPFAQVSDDDKQKYAGKMLETGSYQGYKLRQYWHVEGGVRDQIEHYNVHRNVNRREHPEALRPLLPEIDAFARHNHLSVLHPVLRLMALGLELPEDAFVNTHGLDGVSESYVRFMKYYPRTEEDEIKSKNVWLKGHTDFGSITILWSQPVAALQILSPDGNWRWVKHIDNALVINAGDSMEFLSGGYYKATVHRVVQPPSDQRGYTRLGAFYFALPDDSVRLVPLAESPVLQRHGVQRRFEDVDAPTVEAWRKGRTAAYGQTDLKSGEEKGVEEEYINGVLVKHYN</sequence>
<protein>
    <recommendedName>
        <fullName evidence="5">Fe2OG dioxygenase domain-containing protein</fullName>
    </recommendedName>
</protein>
<reference evidence="3 4" key="1">
    <citation type="journal article" date="2014" name="PLoS Genet.">
        <title>Analysis of the Phlebiopsis gigantea genome, transcriptome and secretome provides insight into its pioneer colonization strategies of wood.</title>
        <authorList>
            <person name="Hori C."/>
            <person name="Ishida T."/>
            <person name="Igarashi K."/>
            <person name="Samejima M."/>
            <person name="Suzuki H."/>
            <person name="Master E."/>
            <person name="Ferreira P."/>
            <person name="Ruiz-Duenas F.J."/>
            <person name="Held B."/>
            <person name="Canessa P."/>
            <person name="Larrondo L.F."/>
            <person name="Schmoll M."/>
            <person name="Druzhinina I.S."/>
            <person name="Kubicek C.P."/>
            <person name="Gaskell J.A."/>
            <person name="Kersten P."/>
            <person name="St John F."/>
            <person name="Glasner J."/>
            <person name="Sabat G."/>
            <person name="Splinter BonDurant S."/>
            <person name="Syed K."/>
            <person name="Yadav J."/>
            <person name="Mgbeahuruike A.C."/>
            <person name="Kovalchuk A."/>
            <person name="Asiegbu F.O."/>
            <person name="Lackner G."/>
            <person name="Hoffmeister D."/>
            <person name="Rencoret J."/>
            <person name="Gutierrez A."/>
            <person name="Sun H."/>
            <person name="Lindquist E."/>
            <person name="Barry K."/>
            <person name="Riley R."/>
            <person name="Grigoriev I.V."/>
            <person name="Henrissat B."/>
            <person name="Kues U."/>
            <person name="Berka R.M."/>
            <person name="Martinez A.T."/>
            <person name="Covert S.F."/>
            <person name="Blanchette R.A."/>
            <person name="Cullen D."/>
        </authorList>
    </citation>
    <scope>NUCLEOTIDE SEQUENCE [LARGE SCALE GENOMIC DNA]</scope>
    <source>
        <strain evidence="3 4">11061_1 CR5-6</strain>
    </source>
</reference>